<gene>
    <name evidence="1" type="ORF">GMARGA_LOCUS15880</name>
</gene>
<keyword evidence="2" id="KW-1185">Reference proteome</keyword>
<name>A0ABN7V9H6_GIGMA</name>
<dbReference type="EMBL" id="CAJVQB010011213">
    <property type="protein sequence ID" value="CAG8746022.1"/>
    <property type="molecule type" value="Genomic_DNA"/>
</dbReference>
<protein>
    <submittedName>
        <fullName evidence="1">34055_t:CDS:1</fullName>
    </submittedName>
</protein>
<comment type="caution">
    <text evidence="1">The sequence shown here is derived from an EMBL/GenBank/DDBJ whole genome shotgun (WGS) entry which is preliminary data.</text>
</comment>
<reference evidence="1 2" key="1">
    <citation type="submission" date="2021-06" db="EMBL/GenBank/DDBJ databases">
        <authorList>
            <person name="Kallberg Y."/>
            <person name="Tangrot J."/>
            <person name="Rosling A."/>
        </authorList>
    </citation>
    <scope>NUCLEOTIDE SEQUENCE [LARGE SCALE GENOMIC DNA]</scope>
    <source>
        <strain evidence="1 2">120-4 pot B 10/14</strain>
    </source>
</reference>
<proteinExistence type="predicted"/>
<evidence type="ECO:0000313" key="1">
    <source>
        <dbReference type="EMBL" id="CAG8746022.1"/>
    </source>
</evidence>
<dbReference type="Proteomes" id="UP000789901">
    <property type="component" value="Unassembled WGS sequence"/>
</dbReference>
<feature type="non-terminal residue" evidence="1">
    <location>
        <position position="1"/>
    </location>
</feature>
<organism evidence="1 2">
    <name type="scientific">Gigaspora margarita</name>
    <dbReference type="NCBI Taxonomy" id="4874"/>
    <lineage>
        <taxon>Eukaryota</taxon>
        <taxon>Fungi</taxon>
        <taxon>Fungi incertae sedis</taxon>
        <taxon>Mucoromycota</taxon>
        <taxon>Glomeromycotina</taxon>
        <taxon>Glomeromycetes</taxon>
        <taxon>Diversisporales</taxon>
        <taxon>Gigasporaceae</taxon>
        <taxon>Gigaspora</taxon>
    </lineage>
</organism>
<sequence>ARDKEEEMLQEINKKIRKIEKLNQLTIGIMFAKDDTEKESEEKVEKLKVYQKWIYKARKLKNNLAHKQKIESHIEKRYNNFADNTEKMISSIL</sequence>
<accession>A0ABN7V9H6</accession>
<evidence type="ECO:0000313" key="2">
    <source>
        <dbReference type="Proteomes" id="UP000789901"/>
    </source>
</evidence>